<evidence type="ECO:0000256" key="2">
    <source>
        <dbReference type="ARBA" id="ARBA00022729"/>
    </source>
</evidence>
<feature type="region of interest" description="Disordered" evidence="4">
    <location>
        <begin position="325"/>
        <end position="344"/>
    </location>
</feature>
<feature type="domain" description="SAF" evidence="6">
    <location>
        <begin position="190"/>
        <end position="255"/>
    </location>
</feature>
<dbReference type="Gene3D" id="2.30.30.760">
    <property type="match status" value="1"/>
</dbReference>
<keyword evidence="8" id="KW-1185">Reference proteome</keyword>
<dbReference type="Gene3D" id="3.90.1210.10">
    <property type="entry name" value="Antifreeze-like/N-acetylneuraminic acid synthase C-terminal domain"/>
    <property type="match status" value="1"/>
</dbReference>
<dbReference type="PANTHER" id="PTHR36307:SF1">
    <property type="entry name" value="FLAGELLA BASAL BODY P-RING FORMATION PROTEIN FLGA"/>
    <property type="match status" value="1"/>
</dbReference>
<evidence type="ECO:0000256" key="3">
    <source>
        <dbReference type="ARBA" id="ARBA00022764"/>
    </source>
</evidence>
<keyword evidence="2 5" id="KW-0732">Signal</keyword>
<dbReference type="InterPro" id="IPR013974">
    <property type="entry name" value="SAF"/>
</dbReference>
<feature type="signal peptide" evidence="5">
    <location>
        <begin position="1"/>
        <end position="22"/>
    </location>
</feature>
<accession>A0A4D7APT4</accession>
<dbReference type="GO" id="GO:0042597">
    <property type="term" value="C:periplasmic space"/>
    <property type="evidence" value="ECO:0007669"/>
    <property type="project" value="UniProtKB-SubCell"/>
</dbReference>
<reference evidence="7 8" key="1">
    <citation type="submission" date="2019-04" db="EMBL/GenBank/DDBJ databases">
        <title>Phreatobacter aquaticus sp. nov.</title>
        <authorList>
            <person name="Choi A."/>
        </authorList>
    </citation>
    <scope>NUCLEOTIDE SEQUENCE [LARGE SCALE GENOMIC DNA]</scope>
    <source>
        <strain evidence="7 8">KCTC 52518</strain>
    </source>
</reference>
<feature type="chain" id="PRO_5020521936" evidence="5">
    <location>
        <begin position="23"/>
        <end position="344"/>
    </location>
</feature>
<evidence type="ECO:0000259" key="6">
    <source>
        <dbReference type="SMART" id="SM00858"/>
    </source>
</evidence>
<dbReference type="CDD" id="cd11614">
    <property type="entry name" value="SAF_CpaB_FlgA_like"/>
    <property type="match status" value="1"/>
</dbReference>
<keyword evidence="7" id="KW-0966">Cell projection</keyword>
<dbReference type="InterPro" id="IPR039246">
    <property type="entry name" value="Flagellar_FlgA"/>
</dbReference>
<dbReference type="Proteomes" id="UP000298781">
    <property type="component" value="Chromosome"/>
</dbReference>
<protein>
    <submittedName>
        <fullName evidence="7">Flagellar basal body P-ring formation protein FlgA</fullName>
    </submittedName>
</protein>
<dbReference type="EMBL" id="CP039690">
    <property type="protein sequence ID" value="QCI62999.1"/>
    <property type="molecule type" value="Genomic_DNA"/>
</dbReference>
<evidence type="ECO:0000313" key="7">
    <source>
        <dbReference type="EMBL" id="QCI62999.1"/>
    </source>
</evidence>
<keyword evidence="3" id="KW-0574">Periplasm</keyword>
<comment type="subcellular location">
    <subcellularLocation>
        <location evidence="1">Periplasm</location>
    </subcellularLocation>
</comment>
<dbReference type="NCBIfam" id="TIGR03170">
    <property type="entry name" value="flgA_cterm"/>
    <property type="match status" value="1"/>
</dbReference>
<keyword evidence="7" id="KW-0282">Flagellum</keyword>
<dbReference type="OrthoDB" id="5323072at2"/>
<dbReference type="KEGG" id="pstg:E8M01_01310"/>
<gene>
    <name evidence="7" type="primary">flgA</name>
    <name evidence="7" type="ORF">E8M01_01310</name>
</gene>
<dbReference type="AlphaFoldDB" id="A0A4D7APT4"/>
<keyword evidence="7" id="KW-0969">Cilium</keyword>
<sequence length="344" mass="36494">MKIAHLSIPLILGLIGPVAALAEAPPTLRASVTITSELVRLGDLVDNAGRFSDVAVFRSPDMGHTGSVPAWRILDAAKRMGLARIETGDQTDVSVTRAARVVPLADMEERIAAAIARSLGIGDSARIAVTFDRGIRPIAVEPNVRGELSVARIDHDPRTGRFEALLGVHGSALAERGGGFRVTGQAAELVEYVVPARAIGRGEVIKTTDLTVERRPRNELNGVPGDAISSLTQAVGQAARRPLQAERPFRATDLMKPEIVERNGNVLIIYEVAGLSLTIRGKAMEAGAEGDIVQVQNLATRKTMQATVSGLNRVTVVQRPSITTLSAATPSQPSVPTQPRTSTQ</sequence>
<dbReference type="Pfam" id="PF13144">
    <property type="entry name" value="ChapFlgA"/>
    <property type="match status" value="1"/>
</dbReference>
<evidence type="ECO:0000313" key="8">
    <source>
        <dbReference type="Proteomes" id="UP000298781"/>
    </source>
</evidence>
<organism evidence="7 8">
    <name type="scientific">Phreatobacter stygius</name>
    <dbReference type="NCBI Taxonomy" id="1940610"/>
    <lineage>
        <taxon>Bacteria</taxon>
        <taxon>Pseudomonadati</taxon>
        <taxon>Pseudomonadota</taxon>
        <taxon>Alphaproteobacteria</taxon>
        <taxon>Hyphomicrobiales</taxon>
        <taxon>Phreatobacteraceae</taxon>
        <taxon>Phreatobacter</taxon>
    </lineage>
</organism>
<evidence type="ECO:0000256" key="5">
    <source>
        <dbReference type="SAM" id="SignalP"/>
    </source>
</evidence>
<evidence type="ECO:0000256" key="1">
    <source>
        <dbReference type="ARBA" id="ARBA00004418"/>
    </source>
</evidence>
<proteinExistence type="predicted"/>
<dbReference type="RefSeq" id="WP_136958462.1">
    <property type="nucleotide sequence ID" value="NZ_CP039690.1"/>
</dbReference>
<evidence type="ECO:0000256" key="4">
    <source>
        <dbReference type="SAM" id="MobiDB-lite"/>
    </source>
</evidence>
<dbReference type="GO" id="GO:0044780">
    <property type="term" value="P:bacterial-type flagellum assembly"/>
    <property type="evidence" value="ECO:0007669"/>
    <property type="project" value="InterPro"/>
</dbReference>
<dbReference type="InterPro" id="IPR017585">
    <property type="entry name" value="SAF_FlgA"/>
</dbReference>
<dbReference type="PANTHER" id="PTHR36307">
    <property type="entry name" value="FLAGELLA BASAL BODY P-RING FORMATION PROTEIN FLGA"/>
    <property type="match status" value="1"/>
</dbReference>
<dbReference type="SMART" id="SM00858">
    <property type="entry name" value="SAF"/>
    <property type="match status" value="1"/>
</dbReference>
<name>A0A4D7APT4_9HYPH</name>